<feature type="compositionally biased region" description="Polar residues" evidence="1">
    <location>
        <begin position="1"/>
        <end position="15"/>
    </location>
</feature>
<organism evidence="2 3">
    <name type="scientific">Pleurodeles waltl</name>
    <name type="common">Iberian ribbed newt</name>
    <dbReference type="NCBI Taxonomy" id="8319"/>
    <lineage>
        <taxon>Eukaryota</taxon>
        <taxon>Metazoa</taxon>
        <taxon>Chordata</taxon>
        <taxon>Craniata</taxon>
        <taxon>Vertebrata</taxon>
        <taxon>Euteleostomi</taxon>
        <taxon>Amphibia</taxon>
        <taxon>Batrachia</taxon>
        <taxon>Caudata</taxon>
        <taxon>Salamandroidea</taxon>
        <taxon>Salamandridae</taxon>
        <taxon>Pleurodelinae</taxon>
        <taxon>Pleurodeles</taxon>
    </lineage>
</organism>
<name>A0AAV7QVY4_PLEWA</name>
<dbReference type="Proteomes" id="UP001066276">
    <property type="component" value="Chromosome 6"/>
</dbReference>
<reference evidence="2" key="1">
    <citation type="journal article" date="2022" name="bioRxiv">
        <title>Sequencing and chromosome-scale assembly of the giantPleurodeles waltlgenome.</title>
        <authorList>
            <person name="Brown T."/>
            <person name="Elewa A."/>
            <person name="Iarovenko S."/>
            <person name="Subramanian E."/>
            <person name="Araus A.J."/>
            <person name="Petzold A."/>
            <person name="Susuki M."/>
            <person name="Suzuki K.-i.T."/>
            <person name="Hayashi T."/>
            <person name="Toyoda A."/>
            <person name="Oliveira C."/>
            <person name="Osipova E."/>
            <person name="Leigh N.D."/>
            <person name="Simon A."/>
            <person name="Yun M.H."/>
        </authorList>
    </citation>
    <scope>NUCLEOTIDE SEQUENCE</scope>
    <source>
        <strain evidence="2">20211129_DDA</strain>
        <tissue evidence="2">Liver</tissue>
    </source>
</reference>
<evidence type="ECO:0000313" key="3">
    <source>
        <dbReference type="Proteomes" id="UP001066276"/>
    </source>
</evidence>
<gene>
    <name evidence="2" type="ORF">NDU88_009889</name>
</gene>
<dbReference type="AlphaFoldDB" id="A0AAV7QVY4"/>
<sequence length="199" mass="20865">MDQYTAQSAGASLQKDSPGPSEKGAEPTGTQILAAIESSSRATQTQIAAIAADVNLLRADLRVVVERSVATEQKVACMQSDVDTKASVPSSKLKRANWKRMSRMQRVRTAAGNSHLRAIYATPCGVGVTRIREYLGGLRLPRLTEAQSVVLEGEVSLDDVEEALGGMASGKAAGPDGLPVNFLPNLSRCDSAVPAGNAS</sequence>
<evidence type="ECO:0000256" key="1">
    <source>
        <dbReference type="SAM" id="MobiDB-lite"/>
    </source>
</evidence>
<comment type="caution">
    <text evidence="2">The sequence shown here is derived from an EMBL/GenBank/DDBJ whole genome shotgun (WGS) entry which is preliminary data.</text>
</comment>
<accession>A0AAV7QVY4</accession>
<evidence type="ECO:0000313" key="2">
    <source>
        <dbReference type="EMBL" id="KAJ1143582.1"/>
    </source>
</evidence>
<feature type="region of interest" description="Disordered" evidence="1">
    <location>
        <begin position="1"/>
        <end position="28"/>
    </location>
</feature>
<keyword evidence="3" id="KW-1185">Reference proteome</keyword>
<proteinExistence type="predicted"/>
<protein>
    <submittedName>
        <fullName evidence="2">Uncharacterized protein</fullName>
    </submittedName>
</protein>
<dbReference type="EMBL" id="JANPWB010000010">
    <property type="protein sequence ID" value="KAJ1143582.1"/>
    <property type="molecule type" value="Genomic_DNA"/>
</dbReference>